<feature type="coiled-coil region" evidence="1">
    <location>
        <begin position="460"/>
        <end position="487"/>
    </location>
</feature>
<gene>
    <name evidence="2" type="ORF">EV666_101138</name>
</gene>
<dbReference type="RefSeq" id="WP_132001411.1">
    <property type="nucleotide sequence ID" value="NZ_JBHUNN010000002.1"/>
</dbReference>
<protein>
    <recommendedName>
        <fullName evidence="4">Polysaccharide pyruvyl transferase WcaK-like protein</fullName>
    </recommendedName>
</protein>
<evidence type="ECO:0000313" key="3">
    <source>
        <dbReference type="Proteomes" id="UP000294881"/>
    </source>
</evidence>
<evidence type="ECO:0008006" key="4">
    <source>
        <dbReference type="Google" id="ProtNLM"/>
    </source>
</evidence>
<organism evidence="2 3">
    <name type="scientific">Camelimonas lactis</name>
    <dbReference type="NCBI Taxonomy" id="659006"/>
    <lineage>
        <taxon>Bacteria</taxon>
        <taxon>Pseudomonadati</taxon>
        <taxon>Pseudomonadota</taxon>
        <taxon>Alphaproteobacteria</taxon>
        <taxon>Hyphomicrobiales</taxon>
        <taxon>Chelatococcaceae</taxon>
        <taxon>Camelimonas</taxon>
    </lineage>
</organism>
<comment type="caution">
    <text evidence="2">The sequence shown here is derived from an EMBL/GenBank/DDBJ whole genome shotgun (WGS) entry which is preliminary data.</text>
</comment>
<proteinExistence type="predicted"/>
<keyword evidence="1" id="KW-0175">Coiled coil</keyword>
<evidence type="ECO:0000313" key="2">
    <source>
        <dbReference type="EMBL" id="TCO15889.1"/>
    </source>
</evidence>
<dbReference type="OrthoDB" id="9816424at2"/>
<reference evidence="2 3" key="1">
    <citation type="submission" date="2019-03" db="EMBL/GenBank/DDBJ databases">
        <title>Genomic Encyclopedia of Type Strains, Phase IV (KMG-IV): sequencing the most valuable type-strain genomes for metagenomic binning, comparative biology and taxonomic classification.</title>
        <authorList>
            <person name="Goeker M."/>
        </authorList>
    </citation>
    <scope>NUCLEOTIDE SEQUENCE [LARGE SCALE GENOMIC DNA]</scope>
    <source>
        <strain evidence="2 3">DSM 22958</strain>
    </source>
</reference>
<keyword evidence="3" id="KW-1185">Reference proteome</keyword>
<dbReference type="Proteomes" id="UP000294881">
    <property type="component" value="Unassembled WGS sequence"/>
</dbReference>
<dbReference type="AlphaFoldDB" id="A0A4R2GXE2"/>
<evidence type="ECO:0000256" key="1">
    <source>
        <dbReference type="SAM" id="Coils"/>
    </source>
</evidence>
<name>A0A4R2GXE2_9HYPH</name>
<sequence>MDIWFYASEDDLSILEDASQKLILFGGDGGYGNFGDILQLKNSIQLARLAGRFSIVMVMVAGAISDAGFPAWAKEHYGADAVIFSSSVRLVFSDGPALKPVRAVRNLACLHLYGGGFLNPFWGNYHLGTAEALLRNAPQAAYLISGQQITPPFHERVAKHVRRFRPHLLGVRDEMSLVSLSDAGVDAIFSFDDATEALQSLTTQLPLQHETGLLLHLNSSDYTGTDTDLLNLSGDLSILERNHSSLSGVTLLQAFRDSRHEVLDSRETLKTLDRRFPFADMRLVDLAGLALNPDRLPKPITGEVGYSCSYHVALWLQLAGVPCWLRHGNGFYDQKAGALQITQGLEAFLREPTLADHSANLERRSAWLQLYKKTIGDIGDVDTSVELLNVDAPTGPVSLQFKGRPTQTEIIASLQEQISEFRERNEVQHRNLARETRLKDELYGRVQGLTSRITEIGNAYREKEVRLAATDEQIRIARNEVERLTALQASIYSSTSWRVTRPLRAISRYVRHRHFDEKGEVGLFRFAQLVGRRLPLPKAVRRSIGHALGSFRR</sequence>
<accession>A0A4R2GXE2</accession>
<dbReference type="EMBL" id="SLWL01000001">
    <property type="protein sequence ID" value="TCO15889.1"/>
    <property type="molecule type" value="Genomic_DNA"/>
</dbReference>